<gene>
    <name evidence="1" type="ORF">DPMN_018381</name>
</gene>
<comment type="caution">
    <text evidence="1">The sequence shown here is derived from an EMBL/GenBank/DDBJ whole genome shotgun (WGS) entry which is preliminary data.</text>
</comment>
<evidence type="ECO:0000313" key="1">
    <source>
        <dbReference type="EMBL" id="KAH3894225.1"/>
    </source>
</evidence>
<evidence type="ECO:0000313" key="2">
    <source>
        <dbReference type="Proteomes" id="UP000828390"/>
    </source>
</evidence>
<organism evidence="1 2">
    <name type="scientific">Dreissena polymorpha</name>
    <name type="common">Zebra mussel</name>
    <name type="synonym">Mytilus polymorpha</name>
    <dbReference type="NCBI Taxonomy" id="45954"/>
    <lineage>
        <taxon>Eukaryota</taxon>
        <taxon>Metazoa</taxon>
        <taxon>Spiralia</taxon>
        <taxon>Lophotrochozoa</taxon>
        <taxon>Mollusca</taxon>
        <taxon>Bivalvia</taxon>
        <taxon>Autobranchia</taxon>
        <taxon>Heteroconchia</taxon>
        <taxon>Euheterodonta</taxon>
        <taxon>Imparidentia</taxon>
        <taxon>Neoheterodontei</taxon>
        <taxon>Myida</taxon>
        <taxon>Dreissenoidea</taxon>
        <taxon>Dreissenidae</taxon>
        <taxon>Dreissena</taxon>
    </lineage>
</organism>
<dbReference type="AlphaFoldDB" id="A0A9D4S887"/>
<name>A0A9D4S887_DREPO</name>
<reference evidence="1" key="1">
    <citation type="journal article" date="2019" name="bioRxiv">
        <title>The Genome of the Zebra Mussel, Dreissena polymorpha: A Resource for Invasive Species Research.</title>
        <authorList>
            <person name="McCartney M.A."/>
            <person name="Auch B."/>
            <person name="Kono T."/>
            <person name="Mallez S."/>
            <person name="Zhang Y."/>
            <person name="Obille A."/>
            <person name="Becker A."/>
            <person name="Abrahante J.E."/>
            <person name="Garbe J."/>
            <person name="Badalamenti J.P."/>
            <person name="Herman A."/>
            <person name="Mangelson H."/>
            <person name="Liachko I."/>
            <person name="Sullivan S."/>
            <person name="Sone E.D."/>
            <person name="Koren S."/>
            <person name="Silverstein K.A.T."/>
            <person name="Beckman K.B."/>
            <person name="Gohl D.M."/>
        </authorList>
    </citation>
    <scope>NUCLEOTIDE SEQUENCE</scope>
    <source>
        <strain evidence="1">Duluth1</strain>
        <tissue evidence="1">Whole animal</tissue>
    </source>
</reference>
<proteinExistence type="predicted"/>
<sequence>MTTREIEEVSFRDADISRLRDSMTYETWDKHEQSHSYIQINDELCVIGYSISTRIVVPRE</sequence>
<accession>A0A9D4S887</accession>
<reference evidence="1" key="2">
    <citation type="submission" date="2020-11" db="EMBL/GenBank/DDBJ databases">
        <authorList>
            <person name="McCartney M.A."/>
            <person name="Auch B."/>
            <person name="Kono T."/>
            <person name="Mallez S."/>
            <person name="Becker A."/>
            <person name="Gohl D.M."/>
            <person name="Silverstein K.A.T."/>
            <person name="Koren S."/>
            <person name="Bechman K.B."/>
            <person name="Herman A."/>
            <person name="Abrahante J.E."/>
            <person name="Garbe J."/>
        </authorList>
    </citation>
    <scope>NUCLEOTIDE SEQUENCE</scope>
    <source>
        <strain evidence="1">Duluth1</strain>
        <tissue evidence="1">Whole animal</tissue>
    </source>
</reference>
<dbReference type="Proteomes" id="UP000828390">
    <property type="component" value="Unassembled WGS sequence"/>
</dbReference>
<dbReference type="EMBL" id="JAIWYP010000001">
    <property type="protein sequence ID" value="KAH3894225.1"/>
    <property type="molecule type" value="Genomic_DNA"/>
</dbReference>
<keyword evidence="2" id="KW-1185">Reference proteome</keyword>
<protein>
    <submittedName>
        <fullName evidence="1">Uncharacterized protein</fullName>
    </submittedName>
</protein>